<dbReference type="Proteomes" id="UP000242188">
    <property type="component" value="Unassembled WGS sequence"/>
</dbReference>
<evidence type="ECO:0000256" key="1">
    <source>
        <dbReference type="SAM" id="MobiDB-lite"/>
    </source>
</evidence>
<proteinExistence type="predicted"/>
<comment type="caution">
    <text evidence="2">The sequence shown here is derived from an EMBL/GenBank/DDBJ whole genome shotgun (WGS) entry which is preliminary data.</text>
</comment>
<keyword evidence="3" id="KW-1185">Reference proteome</keyword>
<dbReference type="AlphaFoldDB" id="A0A210PMV7"/>
<accession>A0A210PMV7</accession>
<dbReference type="OrthoDB" id="10001404at2759"/>
<evidence type="ECO:0000313" key="2">
    <source>
        <dbReference type="EMBL" id="OWF37807.1"/>
    </source>
</evidence>
<name>A0A210PMV7_MIZYE</name>
<dbReference type="EMBL" id="NEDP02005579">
    <property type="protein sequence ID" value="OWF37807.1"/>
    <property type="molecule type" value="Genomic_DNA"/>
</dbReference>
<evidence type="ECO:0000313" key="3">
    <source>
        <dbReference type="Proteomes" id="UP000242188"/>
    </source>
</evidence>
<organism evidence="2 3">
    <name type="scientific">Mizuhopecten yessoensis</name>
    <name type="common">Japanese scallop</name>
    <name type="synonym">Patinopecten yessoensis</name>
    <dbReference type="NCBI Taxonomy" id="6573"/>
    <lineage>
        <taxon>Eukaryota</taxon>
        <taxon>Metazoa</taxon>
        <taxon>Spiralia</taxon>
        <taxon>Lophotrochozoa</taxon>
        <taxon>Mollusca</taxon>
        <taxon>Bivalvia</taxon>
        <taxon>Autobranchia</taxon>
        <taxon>Pteriomorphia</taxon>
        <taxon>Pectinida</taxon>
        <taxon>Pectinoidea</taxon>
        <taxon>Pectinidae</taxon>
        <taxon>Mizuhopecten</taxon>
    </lineage>
</organism>
<gene>
    <name evidence="2" type="ORF">KP79_PYT06006</name>
</gene>
<feature type="region of interest" description="Disordered" evidence="1">
    <location>
        <begin position="65"/>
        <end position="106"/>
    </location>
</feature>
<reference evidence="2 3" key="1">
    <citation type="journal article" date="2017" name="Nat. Ecol. Evol.">
        <title>Scallop genome provides insights into evolution of bilaterian karyotype and development.</title>
        <authorList>
            <person name="Wang S."/>
            <person name="Zhang J."/>
            <person name="Jiao W."/>
            <person name="Li J."/>
            <person name="Xun X."/>
            <person name="Sun Y."/>
            <person name="Guo X."/>
            <person name="Huan P."/>
            <person name="Dong B."/>
            <person name="Zhang L."/>
            <person name="Hu X."/>
            <person name="Sun X."/>
            <person name="Wang J."/>
            <person name="Zhao C."/>
            <person name="Wang Y."/>
            <person name="Wang D."/>
            <person name="Huang X."/>
            <person name="Wang R."/>
            <person name="Lv J."/>
            <person name="Li Y."/>
            <person name="Zhang Z."/>
            <person name="Liu B."/>
            <person name="Lu W."/>
            <person name="Hui Y."/>
            <person name="Liang J."/>
            <person name="Zhou Z."/>
            <person name="Hou R."/>
            <person name="Li X."/>
            <person name="Liu Y."/>
            <person name="Li H."/>
            <person name="Ning X."/>
            <person name="Lin Y."/>
            <person name="Zhao L."/>
            <person name="Xing Q."/>
            <person name="Dou J."/>
            <person name="Li Y."/>
            <person name="Mao J."/>
            <person name="Guo H."/>
            <person name="Dou H."/>
            <person name="Li T."/>
            <person name="Mu C."/>
            <person name="Jiang W."/>
            <person name="Fu Q."/>
            <person name="Fu X."/>
            <person name="Miao Y."/>
            <person name="Liu J."/>
            <person name="Yu Q."/>
            <person name="Li R."/>
            <person name="Liao H."/>
            <person name="Li X."/>
            <person name="Kong Y."/>
            <person name="Jiang Z."/>
            <person name="Chourrout D."/>
            <person name="Li R."/>
            <person name="Bao Z."/>
        </authorList>
    </citation>
    <scope>NUCLEOTIDE SEQUENCE [LARGE SCALE GENOMIC DNA]</scope>
    <source>
        <strain evidence="2 3">PY_sf001</strain>
    </source>
</reference>
<protein>
    <submittedName>
        <fullName evidence="2">Uncharacterized protein</fullName>
    </submittedName>
</protein>
<sequence>MLSAPGPRPHVLFGQGKSANTLLTEDGCHYPVISPSYTDRLRAASAPYEHGKGVRAMHKTTLTIAKPPWDPRDAYKTSNKQDFGGSKSLNPVRRPPRCPSMHTSQWDIGQNKQDKYWDTHYKGTFHEKDIIPANRLHMTSLVNRIDQTEGADMKDTIKSDKNHPNYWSQYGRIHNKLGHMLGTGVAREPPVRRSYNVITVNTGNVRLDSSEGKSLALHTGPDVRVGGGEEECMCKQMQEVSFLIYHLPRHNSQDFVSSFILALWSYPPFQQPSILEG</sequence>